<dbReference type="KEGG" id="dpf:ON006_22610"/>
<dbReference type="RefSeq" id="WP_244822302.1">
    <property type="nucleotide sequence ID" value="NZ_CP112998.1"/>
</dbReference>
<name>A0A9E8N9T5_9BACT</name>
<accession>A0A9E8N9T5</accession>
<evidence type="ECO:0000313" key="2">
    <source>
        <dbReference type="Proteomes" id="UP001164653"/>
    </source>
</evidence>
<reference evidence="1" key="1">
    <citation type="submission" date="2022-11" db="EMBL/GenBank/DDBJ databases">
        <title>Dyadobacter pollutisoli sp. nov., isolated from plastic dumped soil.</title>
        <authorList>
            <person name="Kim J.M."/>
            <person name="Kim K.R."/>
            <person name="Lee J.K."/>
            <person name="Hao L."/>
            <person name="Jeon C.O."/>
        </authorList>
    </citation>
    <scope>NUCLEOTIDE SEQUENCE</scope>
    <source>
        <strain evidence="1">U1</strain>
    </source>
</reference>
<keyword evidence="2" id="KW-1185">Reference proteome</keyword>
<evidence type="ECO:0000313" key="1">
    <source>
        <dbReference type="EMBL" id="WAC10527.1"/>
    </source>
</evidence>
<evidence type="ECO:0008006" key="3">
    <source>
        <dbReference type="Google" id="ProtNLM"/>
    </source>
</evidence>
<sequence length="76" mass="8827">MDIQTEKIELAKRLLDTEDQTIIDAVKSIFKNFDADNKWGDLPEKVISDVEESLRQIDAGMGIPHHKARETYKKWL</sequence>
<gene>
    <name evidence="1" type="ORF">ON006_22610</name>
</gene>
<dbReference type="AlphaFoldDB" id="A0A9E8N9T5"/>
<protein>
    <recommendedName>
        <fullName evidence="3">Addiction module protein</fullName>
    </recommendedName>
</protein>
<proteinExistence type="predicted"/>
<dbReference type="Proteomes" id="UP001164653">
    <property type="component" value="Chromosome"/>
</dbReference>
<dbReference type="EMBL" id="CP112998">
    <property type="protein sequence ID" value="WAC10527.1"/>
    <property type="molecule type" value="Genomic_DNA"/>
</dbReference>
<organism evidence="1 2">
    <name type="scientific">Dyadobacter pollutisoli</name>
    <dbReference type="NCBI Taxonomy" id="2910158"/>
    <lineage>
        <taxon>Bacteria</taxon>
        <taxon>Pseudomonadati</taxon>
        <taxon>Bacteroidota</taxon>
        <taxon>Cytophagia</taxon>
        <taxon>Cytophagales</taxon>
        <taxon>Spirosomataceae</taxon>
        <taxon>Dyadobacter</taxon>
    </lineage>
</organism>